<evidence type="ECO:0000259" key="9">
    <source>
        <dbReference type="Pfam" id="PF00156"/>
    </source>
</evidence>
<dbReference type="NCBIfam" id="TIGR01251">
    <property type="entry name" value="ribP_PPkin"/>
    <property type="match status" value="1"/>
</dbReference>
<organism evidence="11 12">
    <name type="scientific">Ethanoligenens harbinense (strain DSM 18485 / JCM 12961 / CGMCC 1.5033 / YUAN-3)</name>
    <dbReference type="NCBI Taxonomy" id="663278"/>
    <lineage>
        <taxon>Bacteria</taxon>
        <taxon>Bacillati</taxon>
        <taxon>Bacillota</taxon>
        <taxon>Clostridia</taxon>
        <taxon>Eubacteriales</taxon>
        <taxon>Oscillospiraceae</taxon>
        <taxon>Ethanoligenens</taxon>
    </lineage>
</organism>
<protein>
    <recommendedName>
        <fullName evidence="1">ribose-phosphate diphosphokinase</fullName>
        <ecNumber evidence="1">2.7.6.1</ecNumber>
    </recommendedName>
</protein>
<name>E6U6P7_ETHHY</name>
<dbReference type="InterPro" id="IPR029057">
    <property type="entry name" value="PRTase-like"/>
</dbReference>
<dbReference type="Proteomes" id="UP000001551">
    <property type="component" value="Chromosome"/>
</dbReference>
<dbReference type="RefSeq" id="WP_013484161.1">
    <property type="nucleotide sequence ID" value="NC_014828.1"/>
</dbReference>
<dbReference type="GO" id="GO:0005737">
    <property type="term" value="C:cytoplasm"/>
    <property type="evidence" value="ECO:0007669"/>
    <property type="project" value="TreeGrafter"/>
</dbReference>
<sequence length="389" mass="44079">MSGEELKMPMPVGELGIVGMNGCEDTAMAVNDWLTHWRGSRNEHGFKIEVECPRFGTGEGKSIIRQSVRGHDLFIITDMFNYGITYDMYGMQVPMSPDDHFQDLTRIIAAAGGKARRINVIMPMLYEGRQHRRTSRESLDCAVMLQQLQRLGVENIITFDAHDPRVQNAIPLIGFENIHPTYQMLKALVREEPDIRIDRSHVAVISPDEGGLNRCIYYSSVLELELGMFYKRRDYTRIVGGRNPIISHEYLGGNLEGKDVIIVDDIISSGDSMLDIAEQLRAKKVGRIFMFASFGLFCNGLKKFDEAYAAGLFDRVFTTNLVYRTEALKARPWYAEVDMSKYIALVIDTLNFDRSMSELLNPVGRIHRLMARLEQSHQAADKKAAKSLA</sequence>
<evidence type="ECO:0000256" key="6">
    <source>
        <dbReference type="ARBA" id="ARBA00022840"/>
    </source>
</evidence>
<gene>
    <name evidence="11" type="ordered locus">Ethha_0193</name>
</gene>
<dbReference type="NCBIfam" id="NF005299">
    <property type="entry name" value="PRK06827.1"/>
    <property type="match status" value="1"/>
</dbReference>
<dbReference type="PANTHER" id="PTHR10210">
    <property type="entry name" value="RIBOSE-PHOSPHATE DIPHOSPHOKINASE FAMILY MEMBER"/>
    <property type="match status" value="1"/>
</dbReference>
<dbReference type="GO" id="GO:0005524">
    <property type="term" value="F:ATP binding"/>
    <property type="evidence" value="ECO:0007669"/>
    <property type="project" value="UniProtKB-KW"/>
</dbReference>
<keyword evidence="2" id="KW-0808">Transferase</keyword>
<accession>E6U6P7</accession>
<evidence type="ECO:0000313" key="12">
    <source>
        <dbReference type="Proteomes" id="UP000001551"/>
    </source>
</evidence>
<evidence type="ECO:0000256" key="5">
    <source>
        <dbReference type="ARBA" id="ARBA00022777"/>
    </source>
</evidence>
<dbReference type="HOGENOM" id="CLU_033546_8_0_9"/>
<keyword evidence="12" id="KW-1185">Reference proteome</keyword>
<keyword evidence="3 8" id="KW-0545">Nucleotide biosynthesis</keyword>
<dbReference type="Pfam" id="PF13793">
    <property type="entry name" value="Pribosyltran_N"/>
    <property type="match status" value="1"/>
</dbReference>
<dbReference type="EC" id="2.7.6.1" evidence="1"/>
<dbReference type="STRING" id="663278.Ethha_0193"/>
<dbReference type="GO" id="GO:0004749">
    <property type="term" value="F:ribose phosphate diphosphokinase activity"/>
    <property type="evidence" value="ECO:0007669"/>
    <property type="project" value="UniProtKB-EC"/>
</dbReference>
<evidence type="ECO:0000256" key="8">
    <source>
        <dbReference type="RuleBase" id="RU004324"/>
    </source>
</evidence>
<evidence type="ECO:0000256" key="1">
    <source>
        <dbReference type="ARBA" id="ARBA00013247"/>
    </source>
</evidence>
<dbReference type="InterPro" id="IPR029099">
    <property type="entry name" value="Pribosyltran_N"/>
</dbReference>
<evidence type="ECO:0000256" key="7">
    <source>
        <dbReference type="ARBA" id="ARBA00049535"/>
    </source>
</evidence>
<evidence type="ECO:0000313" key="11">
    <source>
        <dbReference type="EMBL" id="ADU25780.1"/>
    </source>
</evidence>
<dbReference type="CDD" id="cd06223">
    <property type="entry name" value="PRTases_typeI"/>
    <property type="match status" value="1"/>
</dbReference>
<dbReference type="GO" id="GO:0006164">
    <property type="term" value="P:purine nucleotide biosynthetic process"/>
    <property type="evidence" value="ECO:0007669"/>
    <property type="project" value="TreeGrafter"/>
</dbReference>
<dbReference type="InterPro" id="IPR005946">
    <property type="entry name" value="Rib-P_diPkinase"/>
</dbReference>
<dbReference type="AlphaFoldDB" id="E6U6P7"/>
<dbReference type="GO" id="GO:0006015">
    <property type="term" value="P:5-phosphoribose 1-diphosphate biosynthetic process"/>
    <property type="evidence" value="ECO:0007669"/>
    <property type="project" value="TreeGrafter"/>
</dbReference>
<evidence type="ECO:0000256" key="4">
    <source>
        <dbReference type="ARBA" id="ARBA00022741"/>
    </source>
</evidence>
<keyword evidence="5 11" id="KW-0418">Kinase</keyword>
<keyword evidence="6" id="KW-0067">ATP-binding</keyword>
<dbReference type="Pfam" id="PF00156">
    <property type="entry name" value="Pribosyltran"/>
    <property type="match status" value="1"/>
</dbReference>
<dbReference type="SUPFAM" id="SSF53271">
    <property type="entry name" value="PRTase-like"/>
    <property type="match status" value="2"/>
</dbReference>
<dbReference type="PANTHER" id="PTHR10210:SF32">
    <property type="entry name" value="RIBOSE-PHOSPHATE PYROPHOSPHOKINASE 2"/>
    <property type="match status" value="1"/>
</dbReference>
<dbReference type="Gene3D" id="3.40.50.2020">
    <property type="match status" value="2"/>
</dbReference>
<dbReference type="InterPro" id="IPR000836">
    <property type="entry name" value="PRTase_dom"/>
</dbReference>
<keyword evidence="4" id="KW-0547">Nucleotide-binding</keyword>
<feature type="domain" description="Ribose-phosphate pyrophosphokinase N-terminal" evidence="10">
    <location>
        <begin position="48"/>
        <end position="152"/>
    </location>
</feature>
<evidence type="ECO:0000256" key="2">
    <source>
        <dbReference type="ARBA" id="ARBA00022679"/>
    </source>
</evidence>
<comment type="catalytic activity">
    <reaction evidence="7">
        <text>D-ribose 5-phosphate + ATP = 5-phospho-alpha-D-ribose 1-diphosphate + AMP + H(+)</text>
        <dbReference type="Rhea" id="RHEA:15609"/>
        <dbReference type="ChEBI" id="CHEBI:15378"/>
        <dbReference type="ChEBI" id="CHEBI:30616"/>
        <dbReference type="ChEBI" id="CHEBI:58017"/>
        <dbReference type="ChEBI" id="CHEBI:78346"/>
        <dbReference type="ChEBI" id="CHEBI:456215"/>
        <dbReference type="EC" id="2.7.6.1"/>
    </reaction>
</comment>
<evidence type="ECO:0000259" key="10">
    <source>
        <dbReference type="Pfam" id="PF13793"/>
    </source>
</evidence>
<dbReference type="KEGG" id="eha:Ethha_0193"/>
<dbReference type="EMBL" id="CP002400">
    <property type="protein sequence ID" value="ADU25780.1"/>
    <property type="molecule type" value="Genomic_DNA"/>
</dbReference>
<comment type="similarity">
    <text evidence="8">Belongs to the ribose-phosphate pyrophosphokinase family.</text>
</comment>
<dbReference type="GO" id="GO:0002189">
    <property type="term" value="C:ribose phosphate diphosphokinase complex"/>
    <property type="evidence" value="ECO:0007669"/>
    <property type="project" value="TreeGrafter"/>
</dbReference>
<evidence type="ECO:0000256" key="3">
    <source>
        <dbReference type="ARBA" id="ARBA00022727"/>
    </source>
</evidence>
<dbReference type="eggNOG" id="COG0462">
    <property type="taxonomic scope" value="Bacteria"/>
</dbReference>
<proteinExistence type="inferred from homology"/>
<dbReference type="GO" id="GO:0016301">
    <property type="term" value="F:kinase activity"/>
    <property type="evidence" value="ECO:0007669"/>
    <property type="project" value="UniProtKB-KW"/>
</dbReference>
<dbReference type="GO" id="GO:0000287">
    <property type="term" value="F:magnesium ion binding"/>
    <property type="evidence" value="ECO:0007669"/>
    <property type="project" value="InterPro"/>
</dbReference>
<feature type="domain" description="Phosphoribosyltransferase" evidence="9">
    <location>
        <begin position="195"/>
        <end position="288"/>
    </location>
</feature>
<reference evidence="11 12" key="1">
    <citation type="submission" date="2010-12" db="EMBL/GenBank/DDBJ databases">
        <title>Complete sequence of Ethanoligenens harbinense YUAN-3.</title>
        <authorList>
            <person name="Lucas S."/>
            <person name="Copeland A."/>
            <person name="Lapidus A."/>
            <person name="Cheng J.-F."/>
            <person name="Bruce D."/>
            <person name="Goodwin L."/>
            <person name="Pitluck S."/>
            <person name="Chertkov O."/>
            <person name="Misra M."/>
            <person name="Detter J.C."/>
            <person name="Han C."/>
            <person name="Tapia R."/>
            <person name="Land M."/>
            <person name="Hauser L."/>
            <person name="Jeffries C."/>
            <person name="Kyrpides N."/>
            <person name="Ivanova N."/>
            <person name="Mikhailova N."/>
            <person name="Wang A."/>
            <person name="Mouttaki H."/>
            <person name="He Z."/>
            <person name="Zhou J."/>
            <person name="Hemme C.L."/>
            <person name="Woyke T."/>
        </authorList>
    </citation>
    <scope>NUCLEOTIDE SEQUENCE [LARGE SCALE GENOMIC DNA]</scope>
    <source>
        <strain evidence="12">DSM 18485 / JCM 12961 / CGMCC 1.5033 / YUAN-3</strain>
    </source>
</reference>